<dbReference type="Pfam" id="PF13412">
    <property type="entry name" value="HTH_24"/>
    <property type="match status" value="1"/>
</dbReference>
<dbReference type="Gene3D" id="1.10.10.10">
    <property type="entry name" value="Winged helix-like DNA-binding domain superfamily/Winged helix DNA-binding domain"/>
    <property type="match status" value="1"/>
</dbReference>
<name>A0ABZ0RLX2_9BACT</name>
<evidence type="ECO:0000313" key="1">
    <source>
        <dbReference type="EMBL" id="WPJ97211.1"/>
    </source>
</evidence>
<dbReference type="Proteomes" id="UP001324993">
    <property type="component" value="Chromosome"/>
</dbReference>
<dbReference type="EMBL" id="CP138858">
    <property type="protein sequence ID" value="WPJ97211.1"/>
    <property type="molecule type" value="Genomic_DNA"/>
</dbReference>
<dbReference type="InterPro" id="IPR036390">
    <property type="entry name" value="WH_DNA-bd_sf"/>
</dbReference>
<reference evidence="1 2" key="1">
    <citation type="submission" date="2023-11" db="EMBL/GenBank/DDBJ databases">
        <title>Coraliomargarita sp. nov., isolated from marine algae.</title>
        <authorList>
            <person name="Lee J.K."/>
            <person name="Baek J.H."/>
            <person name="Kim J.M."/>
            <person name="Choi D.G."/>
            <person name="Jeon C.O."/>
        </authorList>
    </citation>
    <scope>NUCLEOTIDE SEQUENCE [LARGE SCALE GENOMIC DNA]</scope>
    <source>
        <strain evidence="1 2">J2-16</strain>
    </source>
</reference>
<gene>
    <name evidence="1" type="ORF">SH580_05750</name>
</gene>
<dbReference type="InterPro" id="IPR036388">
    <property type="entry name" value="WH-like_DNA-bd_sf"/>
</dbReference>
<dbReference type="SUPFAM" id="SSF46785">
    <property type="entry name" value="Winged helix' DNA-binding domain"/>
    <property type="match status" value="1"/>
</dbReference>
<evidence type="ECO:0000313" key="2">
    <source>
        <dbReference type="Proteomes" id="UP001324993"/>
    </source>
</evidence>
<dbReference type="RefSeq" id="WP_319834057.1">
    <property type="nucleotide sequence ID" value="NZ_CP138858.1"/>
</dbReference>
<keyword evidence="2" id="KW-1185">Reference proteome</keyword>
<accession>A0ABZ0RLX2</accession>
<proteinExistence type="predicted"/>
<organism evidence="1 2">
    <name type="scientific">Coraliomargarita algicola</name>
    <dbReference type="NCBI Taxonomy" id="3092156"/>
    <lineage>
        <taxon>Bacteria</taxon>
        <taxon>Pseudomonadati</taxon>
        <taxon>Verrucomicrobiota</taxon>
        <taxon>Opitutia</taxon>
        <taxon>Puniceicoccales</taxon>
        <taxon>Coraliomargaritaceae</taxon>
        <taxon>Coraliomargarita</taxon>
    </lineage>
</organism>
<sequence length="119" mass="13650">MKSGEARWDFFTNHAHVIFYLQAYPDRPLRQVALAIGITERAVQRIVAELEAEGYLKRTKVGRQNQYQIEGDVALCHPRQAHRTLQELLDWDASDAVADSLDDYKALENWKVGEHGSEI</sequence>
<protein>
    <submittedName>
        <fullName evidence="1">Helix-turn-helix domain-containing protein</fullName>
    </submittedName>
</protein>